<dbReference type="InterPro" id="IPR010894">
    <property type="entry name" value="SpoVAD"/>
</dbReference>
<evidence type="ECO:0000313" key="2">
    <source>
        <dbReference type="Proteomes" id="UP000681035"/>
    </source>
</evidence>
<evidence type="ECO:0000313" key="1">
    <source>
        <dbReference type="EMBL" id="BCK81232.1"/>
    </source>
</evidence>
<sequence>MQTKRAGRQTVQLSHPPSVVSFANIGGRMEGQGPLSDYFDELSPDAFFGKKTWEQGESAMQERVLRRALEKGGLTAGELDYVLAGDLLNQCIGTSFGLRSFHIPFYGLYGACSTMGESLSLAALLIDGGFARLAAAMTSSHYCTAERQYRMPVPYGSQRTPTAQWTATASGCCILGAQGDGPYITHVTCGRIVDWGITDANNMGAAMAPAAYDTLRAHFTATATGPEDYDLIVTGDLGLLGHQIVTDLFRQDGVDMTKNYTDCGLLLYHLEKQDMHAGGSGCGCSAAVFNGYLLRGLREGRWKRLLFAPTGALLSPTSSFQGESIPGICHAVALSAAKEGV</sequence>
<dbReference type="Pfam" id="PF07451">
    <property type="entry name" value="SpoVAD"/>
    <property type="match status" value="1"/>
</dbReference>
<dbReference type="InterPro" id="IPR038369">
    <property type="entry name" value="SpoVAD_sf"/>
</dbReference>
<dbReference type="Proteomes" id="UP000681035">
    <property type="component" value="Chromosome"/>
</dbReference>
<accession>A0A810Q4Q8</accession>
<dbReference type="NCBIfam" id="NF006160">
    <property type="entry name" value="PRK08304.1"/>
    <property type="match status" value="1"/>
</dbReference>
<name>A0A810Q4Q8_9FIRM</name>
<reference evidence="1" key="1">
    <citation type="submission" date="2020-09" db="EMBL/GenBank/DDBJ databases">
        <title>New species isolated from human feces.</title>
        <authorList>
            <person name="Kitahara M."/>
            <person name="Shigeno Y."/>
            <person name="Shime M."/>
            <person name="Matsumoto Y."/>
            <person name="Nakamura S."/>
            <person name="Motooka D."/>
            <person name="Fukuoka S."/>
            <person name="Nishikawa H."/>
            <person name="Benno Y."/>
        </authorList>
    </citation>
    <scope>NUCLEOTIDE SEQUENCE</scope>
    <source>
        <strain evidence="1">MM50</strain>
    </source>
</reference>
<dbReference type="PIRSF" id="PIRSF011570">
    <property type="entry name" value="SpoVAD"/>
    <property type="match status" value="1"/>
</dbReference>
<dbReference type="SUPFAM" id="SSF53901">
    <property type="entry name" value="Thiolase-like"/>
    <property type="match status" value="1"/>
</dbReference>
<gene>
    <name evidence="1" type="ORF">MM50RIKEN_09950</name>
</gene>
<dbReference type="InterPro" id="IPR016039">
    <property type="entry name" value="Thiolase-like"/>
</dbReference>
<protein>
    <submittedName>
        <fullName evidence="1">Stage V sporulation protein AD</fullName>
    </submittedName>
</protein>
<dbReference type="Gene3D" id="3.40.47.40">
    <property type="entry name" value="Stage V sporulation protein AD"/>
    <property type="match status" value="1"/>
</dbReference>
<proteinExistence type="predicted"/>
<dbReference type="RefSeq" id="WP_213541991.1">
    <property type="nucleotide sequence ID" value="NZ_AP023418.1"/>
</dbReference>
<dbReference type="KEGG" id="vcop:MM50RIKEN_09950"/>
<keyword evidence="2" id="KW-1185">Reference proteome</keyword>
<dbReference type="NCBIfam" id="TIGR02845">
    <property type="entry name" value="spore_V_AD"/>
    <property type="match status" value="1"/>
</dbReference>
<organism evidence="1 2">
    <name type="scientific">Vescimonas coprocola</name>
    <dbReference type="NCBI Taxonomy" id="2714355"/>
    <lineage>
        <taxon>Bacteria</taxon>
        <taxon>Bacillati</taxon>
        <taxon>Bacillota</taxon>
        <taxon>Clostridia</taxon>
        <taxon>Eubacteriales</taxon>
        <taxon>Oscillospiraceae</taxon>
        <taxon>Vescimonas</taxon>
    </lineage>
</organism>
<dbReference type="AlphaFoldDB" id="A0A810Q4Q8"/>
<dbReference type="EMBL" id="AP023418">
    <property type="protein sequence ID" value="BCK81232.1"/>
    <property type="molecule type" value="Genomic_DNA"/>
</dbReference>
<dbReference type="GO" id="GO:0016746">
    <property type="term" value="F:acyltransferase activity"/>
    <property type="evidence" value="ECO:0007669"/>
    <property type="project" value="InterPro"/>
</dbReference>